<comment type="caution">
    <text evidence="1">The sequence shown here is derived from an EMBL/GenBank/DDBJ whole genome shotgun (WGS) entry which is preliminary data.</text>
</comment>
<name>A0AB36I3Z7_LIMRT</name>
<reference evidence="1 2" key="1">
    <citation type="submission" date="2016-10" db="EMBL/GenBank/DDBJ databases">
        <title>Genome sequence of Lactobacillus reuteri 121, a source of glucan and fructan exopolysaccharides.</title>
        <authorList>
            <person name="Gangoiti J."/>
            <person name="Lammerts Van Bueren A."/>
            <person name="Dijkhuizen L."/>
        </authorList>
    </citation>
    <scope>NUCLEOTIDE SEQUENCE [LARGE SCALE GENOMIC DNA]</scope>
    <source>
        <strain evidence="1 2">121</strain>
    </source>
</reference>
<evidence type="ECO:0008006" key="3">
    <source>
        <dbReference type="Google" id="ProtNLM"/>
    </source>
</evidence>
<evidence type="ECO:0000313" key="2">
    <source>
        <dbReference type="Proteomes" id="UP000184174"/>
    </source>
</evidence>
<sequence length="507" mass="58287">MWTDLPEKQKQNYQKLITNFASLSEAFAQKEEDDDSIVAPIINSKFQETAFQRCFNAFAEDIANTSYDASINAGSKKYLVGIKTFGLKSGDQKIAQFKSIAGSPEWAKLIDEMQANARGLHTKAEINDANHKLYVDLAHKIADVRNERIKSSKENLRGFKLDSTPVEAVYHVLMPSSKNETPKISVGETSYSSVDVDNIKIIGCTTVKKPQNFTFTDGIHEYKWSATDSQLSMKFHNTEIVLEKWPVHYVEDAFNFFENLGQQVKPVTTESHSWFLNVQPYSGFNAFMGQPKLARKNHYRENRIAKVMHDYSDIMTAEQRDRVKIKLNKLLLTNWSTDNEKNEMVQLRKSLIKDVLKVNNSKLTQTIEKMTYRPGNELELRIPNALEFHHRYPKFFTGHNVLQPNSNKCIKDKMKRSFKLKFMPSGDKIDAYINQANGKAIESLGKQSTLGKWVLRDVFQLKPYEPLTNQKMIEMGINAVRLTKRNGVIELAFTWIDSDNKPKDFWN</sequence>
<evidence type="ECO:0000313" key="1">
    <source>
        <dbReference type="EMBL" id="OJI11715.1"/>
    </source>
</evidence>
<accession>A0AB36I3Z7</accession>
<dbReference type="Proteomes" id="UP000184174">
    <property type="component" value="Unassembled WGS sequence"/>
</dbReference>
<dbReference type="RefSeq" id="WP_072574813.1">
    <property type="nucleotide sequence ID" value="NZ_MKQH01000006.1"/>
</dbReference>
<protein>
    <recommendedName>
        <fullName evidence="3">Restriction endonuclease</fullName>
    </recommendedName>
</protein>
<proteinExistence type="predicted"/>
<dbReference type="EMBL" id="MKQH01000006">
    <property type="protein sequence ID" value="OJI11715.1"/>
    <property type="molecule type" value="Genomic_DNA"/>
</dbReference>
<gene>
    <name evidence="1" type="ORF">BJI45_00435</name>
</gene>
<dbReference type="AlphaFoldDB" id="A0AB36I3Z7"/>
<organism evidence="1 2">
    <name type="scientific">Limosilactobacillus reuteri</name>
    <name type="common">Lactobacillus reuteri</name>
    <dbReference type="NCBI Taxonomy" id="1598"/>
    <lineage>
        <taxon>Bacteria</taxon>
        <taxon>Bacillati</taxon>
        <taxon>Bacillota</taxon>
        <taxon>Bacilli</taxon>
        <taxon>Lactobacillales</taxon>
        <taxon>Lactobacillaceae</taxon>
        <taxon>Limosilactobacillus</taxon>
    </lineage>
</organism>